<organism evidence="2 3">
    <name type="scientific">Sphingobium chlorophenolicum</name>
    <dbReference type="NCBI Taxonomy" id="46429"/>
    <lineage>
        <taxon>Bacteria</taxon>
        <taxon>Pseudomonadati</taxon>
        <taxon>Pseudomonadota</taxon>
        <taxon>Alphaproteobacteria</taxon>
        <taxon>Sphingomonadales</taxon>
        <taxon>Sphingomonadaceae</taxon>
        <taxon>Sphingobium</taxon>
    </lineage>
</organism>
<comment type="caution">
    <text evidence="2">The sequence shown here is derived from an EMBL/GenBank/DDBJ whole genome shotgun (WGS) entry which is preliminary data.</text>
</comment>
<dbReference type="eggNOG" id="COG3524">
    <property type="taxonomic scope" value="Bacteria"/>
</dbReference>
<keyword evidence="1" id="KW-0472">Membrane</keyword>
<dbReference type="GO" id="GO:0004713">
    <property type="term" value="F:protein tyrosine kinase activity"/>
    <property type="evidence" value="ECO:0007669"/>
    <property type="project" value="TreeGrafter"/>
</dbReference>
<name>A0A081RGQ0_SPHCR</name>
<dbReference type="PANTHER" id="PTHR32309:SF13">
    <property type="entry name" value="FERRIC ENTEROBACTIN TRANSPORT PROTEIN FEPE"/>
    <property type="match status" value="1"/>
</dbReference>
<evidence type="ECO:0000256" key="1">
    <source>
        <dbReference type="SAM" id="Phobius"/>
    </source>
</evidence>
<feature type="transmembrane region" description="Helical" evidence="1">
    <location>
        <begin position="12"/>
        <end position="33"/>
    </location>
</feature>
<evidence type="ECO:0000313" key="2">
    <source>
        <dbReference type="EMBL" id="KEQ54373.1"/>
    </source>
</evidence>
<dbReference type="PANTHER" id="PTHR32309">
    <property type="entry name" value="TYROSINE-PROTEIN KINASE"/>
    <property type="match status" value="1"/>
</dbReference>
<proteinExistence type="predicted"/>
<dbReference type="AlphaFoldDB" id="A0A081RGQ0"/>
<dbReference type="EMBL" id="JFHR01000011">
    <property type="protein sequence ID" value="KEQ54373.1"/>
    <property type="molecule type" value="Genomic_DNA"/>
</dbReference>
<gene>
    <name evidence="2" type="ORF">BV95_01438</name>
</gene>
<dbReference type="PATRIC" id="fig|46429.4.peg.1402"/>
<keyword evidence="1" id="KW-0812">Transmembrane</keyword>
<keyword evidence="1" id="KW-1133">Transmembrane helix</keyword>
<dbReference type="OrthoDB" id="1523414at2"/>
<dbReference type="InterPro" id="IPR050445">
    <property type="entry name" value="Bact_polysacc_biosynth/exp"/>
</dbReference>
<dbReference type="GO" id="GO:0005886">
    <property type="term" value="C:plasma membrane"/>
    <property type="evidence" value="ECO:0007669"/>
    <property type="project" value="TreeGrafter"/>
</dbReference>
<feature type="transmembrane region" description="Helical" evidence="1">
    <location>
        <begin position="342"/>
        <end position="361"/>
    </location>
</feature>
<evidence type="ECO:0000313" key="3">
    <source>
        <dbReference type="Proteomes" id="UP000028411"/>
    </source>
</evidence>
<protein>
    <submittedName>
        <fullName evidence="2">Capsular polysaccharide transport system permease protein</fullName>
    </submittedName>
</protein>
<reference evidence="2 3" key="1">
    <citation type="submission" date="2014-02" db="EMBL/GenBank/DDBJ databases">
        <title>Whole genome sequence of Sphingobium chlorophenolicum NBRC 16172.</title>
        <authorList>
            <person name="Gan H.M."/>
            <person name="Gan H.Y."/>
            <person name="Chew T.H."/>
            <person name="Savka M.A."/>
        </authorList>
    </citation>
    <scope>NUCLEOTIDE SEQUENCE [LARGE SCALE GENOMIC DNA]</scope>
    <source>
        <strain evidence="2 3">NBRC 16172</strain>
    </source>
</reference>
<dbReference type="Proteomes" id="UP000028411">
    <property type="component" value="Unassembled WGS sequence"/>
</dbReference>
<accession>A0A081RGQ0</accession>
<sequence>MVSNFRKLVRRADIFALIFIVIPTAVSVVYFGFLASDVYISESRFVVRSPDKPAQTGLGVLFKGLGFSNAGDEMAISREAVLSRDALRALEKNHAFSQAFQRDNISIFNRFNPFGFAKSFEDLYQYYLGKVDLEQNSSTSVAILKTKAYNPKDAQTFNAQLLSMAEDTVNKLNVRGRQDLVRYSESEYDSAKDYARKSALSLSQYRNQKQILDPEAQASAQLQMISKLQDELISSQSELRLLQNLTPQNPKIPILQQKTDGLSGEIQAQLAALAGGRNSLATNSAQYQRLILESQFADKQLAASMAALEQARNEARRQQAYVERIVQPNLPDYPEEPRRLRGILTTFILGLVAWGIARMLLAGLMEHKE</sequence>